<keyword evidence="1" id="KW-0175">Coiled coil</keyword>
<feature type="region of interest" description="Disordered" evidence="2">
    <location>
        <begin position="163"/>
        <end position="194"/>
    </location>
</feature>
<keyword evidence="3" id="KW-0472">Membrane</keyword>
<evidence type="ECO:0000313" key="4">
    <source>
        <dbReference type="EMBL" id="VVC92104.1"/>
    </source>
</evidence>
<reference evidence="4 5" key="1">
    <citation type="submission" date="2017-07" db="EMBL/GenBank/DDBJ databases">
        <authorList>
            <person name="Talla V."/>
            <person name="Backstrom N."/>
        </authorList>
    </citation>
    <scope>NUCLEOTIDE SEQUENCE [LARGE SCALE GENOMIC DNA]</scope>
</reference>
<feature type="region of interest" description="Disordered" evidence="2">
    <location>
        <begin position="554"/>
        <end position="575"/>
    </location>
</feature>
<proteinExistence type="predicted"/>
<keyword evidence="3" id="KW-1133">Transmembrane helix</keyword>
<gene>
    <name evidence="4" type="ORF">LSINAPIS_LOCUS4622</name>
</gene>
<dbReference type="AlphaFoldDB" id="A0A5E4Q3L2"/>
<feature type="coiled-coil region" evidence="1">
    <location>
        <begin position="453"/>
        <end position="514"/>
    </location>
</feature>
<organism evidence="4 5">
    <name type="scientific">Leptidea sinapis</name>
    <dbReference type="NCBI Taxonomy" id="189913"/>
    <lineage>
        <taxon>Eukaryota</taxon>
        <taxon>Metazoa</taxon>
        <taxon>Ecdysozoa</taxon>
        <taxon>Arthropoda</taxon>
        <taxon>Hexapoda</taxon>
        <taxon>Insecta</taxon>
        <taxon>Pterygota</taxon>
        <taxon>Neoptera</taxon>
        <taxon>Endopterygota</taxon>
        <taxon>Lepidoptera</taxon>
        <taxon>Glossata</taxon>
        <taxon>Ditrysia</taxon>
        <taxon>Papilionoidea</taxon>
        <taxon>Pieridae</taxon>
        <taxon>Dismorphiinae</taxon>
        <taxon>Leptidea</taxon>
    </lineage>
</organism>
<evidence type="ECO:0000256" key="3">
    <source>
        <dbReference type="SAM" id="Phobius"/>
    </source>
</evidence>
<evidence type="ECO:0000256" key="2">
    <source>
        <dbReference type="SAM" id="MobiDB-lite"/>
    </source>
</evidence>
<evidence type="ECO:0000256" key="1">
    <source>
        <dbReference type="SAM" id="Coils"/>
    </source>
</evidence>
<dbReference type="EMBL" id="FZQP02001226">
    <property type="protein sequence ID" value="VVC92104.1"/>
    <property type="molecule type" value="Genomic_DNA"/>
</dbReference>
<dbReference type="Proteomes" id="UP000324832">
    <property type="component" value="Unassembled WGS sequence"/>
</dbReference>
<protein>
    <submittedName>
        <fullName evidence="4">Uncharacterized protein</fullName>
    </submittedName>
</protein>
<keyword evidence="5" id="KW-1185">Reference proteome</keyword>
<feature type="transmembrane region" description="Helical" evidence="3">
    <location>
        <begin position="629"/>
        <end position="648"/>
    </location>
</feature>
<name>A0A5E4Q3L2_9NEOP</name>
<sequence length="674" mass="80527">MTIQHLIACEKPILFSRRMLKIAFALAFNRNSIATPFTLRDFLGREKSHDVRLTATEYARRSVTRKSEVNRNVRQTLKYEHEAIRTQNDLPHHIDRFAHNRNTDESIVNRYRLRDSQYFRPQITTNIIDSRRNIITSNVDRSRRAVNRADIRKQVHRMRTFTEGRDFRAEASRTESRRDANSRGDIRDFSGREKSHDVRLSATEYARRFVTRKSEVNRNVRQTLKYEHEAIRTQNDRPHRIDRFAHNRNTDESIVNRYRLRDSQHFRPHITTNIIDSRHNIITSNVDSSRRVVNRADIRKQVHRMRTFTDGRDFRAKASRTESRRDANSRGDSAFYLPNESIFFRQTRYINGHRIPNSIRNNIRIISGRSTERTTSQQANPRSIQLKDHTRTDKQITIESRRKIVSQLSPTRGISLRRNNNENLRVTDNLRRESVRGEGDATRDRLFARKSEKRNLERNLQEVTRINHGTRQEQKNVNSIETNRRYFNGREREILNIRNTIKNTNEQRNVYRENRMNTRAVYRLLSSDLLVLERDSVGWRKTYRDSRNIRKNSQELRTRQEQAVTSYKDGQRKDEGIRSVARRDTRFDSNRMLRRSDREILELRVNDIANRRRRSERIFATENKNTATLNWQILFFAFQGIYICHIIWNMSADKTSAKKEKFFSWLTTNALKID</sequence>
<accession>A0A5E4Q3L2</accession>
<evidence type="ECO:0000313" key="5">
    <source>
        <dbReference type="Proteomes" id="UP000324832"/>
    </source>
</evidence>
<keyword evidence="3" id="KW-0812">Transmembrane</keyword>